<dbReference type="InterPro" id="IPR032429">
    <property type="entry name" value="Nibrin_BRCT2"/>
</dbReference>
<dbReference type="GO" id="GO:0007095">
    <property type="term" value="P:mitotic G2 DNA damage checkpoint signaling"/>
    <property type="evidence" value="ECO:0007669"/>
    <property type="project" value="InterPro"/>
</dbReference>
<dbReference type="VEuPathDB" id="FungiDB:AJ78_08345"/>
<sequence>MNRQGIKNSSSLLSQLLSSDAQQTTLLTYHKTLNDFLQKASFQTCASASFNVPSTQLSVDRTSNSQSQHSGNIKYEDSISDSRATTEPLTHDDLKNRRYWCEARRVEMSLKICHARDKLRKLQKKEEKKQQREKEMQQKRQALCSLEENFDAAWPDPTQYLPPKGREPTQRPDAAYEPNPSRINVFEGYTFIFCDVGRFEDLQGPITNGHGKALLYEMERGRTTADDIVSYMNQVAGNKGLGHCDGSGGVGLVQFRKADQHCDWDAEMEKHVAGITGQKIVETSEFLDAILGNDASSLLRPHPKDIPPGQSERLDEQALVNESDPVRMDVSDTQALSHPSKRSRTRTFVSKFKTFDDGFDIDSIPVYTLEQGDGSEQTSQAMITESLPDQSQTNLAVSEGEDMISELLPGVAAMKVHLAESRKRIKSTPPLETSQKLKTAKLNVMEAV</sequence>
<organism evidence="3 4">
    <name type="scientific">Emergomyces pasteurianus Ep9510</name>
    <dbReference type="NCBI Taxonomy" id="1447872"/>
    <lineage>
        <taxon>Eukaryota</taxon>
        <taxon>Fungi</taxon>
        <taxon>Dikarya</taxon>
        <taxon>Ascomycota</taxon>
        <taxon>Pezizomycotina</taxon>
        <taxon>Eurotiomycetes</taxon>
        <taxon>Eurotiomycetidae</taxon>
        <taxon>Onygenales</taxon>
        <taxon>Ajellomycetaceae</taxon>
        <taxon>Emergomyces</taxon>
    </lineage>
</organism>
<reference evidence="3 4" key="1">
    <citation type="submission" date="2015-07" db="EMBL/GenBank/DDBJ databases">
        <title>Emmonsia species relationships and genome sequence.</title>
        <authorList>
            <consortium name="The Broad Institute Genomics Platform"/>
            <person name="Cuomo C.A."/>
            <person name="Munoz J.F."/>
            <person name="Imamovic A."/>
            <person name="Priest M.E."/>
            <person name="Young S."/>
            <person name="Clay O.K."/>
            <person name="McEwen J.G."/>
        </authorList>
    </citation>
    <scope>NUCLEOTIDE SEQUENCE [LARGE SCALE GENOMIC DNA]</scope>
    <source>
        <strain evidence="3 4">UAMH 9510</strain>
    </source>
</reference>
<dbReference type="InterPro" id="IPR040227">
    <property type="entry name" value="Nibrin-rel"/>
</dbReference>
<comment type="caution">
    <text evidence="3">The sequence shown here is derived from an EMBL/GenBank/DDBJ whole genome shotgun (WGS) entry which is preliminary data.</text>
</comment>
<protein>
    <recommendedName>
        <fullName evidence="2">Nibrin second BRCT domain-containing protein</fullName>
    </recommendedName>
</protein>
<feature type="domain" description="Nibrin second BRCT" evidence="2">
    <location>
        <begin position="180"/>
        <end position="301"/>
    </location>
</feature>
<dbReference type="OrthoDB" id="552194at2759"/>
<proteinExistence type="predicted"/>
<feature type="compositionally biased region" description="Basic and acidic residues" evidence="1">
    <location>
        <begin position="124"/>
        <end position="138"/>
    </location>
</feature>
<dbReference type="GO" id="GO:0000724">
    <property type="term" value="P:double-strand break repair via homologous recombination"/>
    <property type="evidence" value="ECO:0007669"/>
    <property type="project" value="TreeGrafter"/>
</dbReference>
<dbReference type="STRING" id="1447872.A0A1J9Q364"/>
<feature type="region of interest" description="Disordered" evidence="1">
    <location>
        <begin position="320"/>
        <end position="343"/>
    </location>
</feature>
<feature type="region of interest" description="Disordered" evidence="1">
    <location>
        <begin position="121"/>
        <end position="140"/>
    </location>
</feature>
<dbReference type="GO" id="GO:0003684">
    <property type="term" value="F:damaged DNA binding"/>
    <property type="evidence" value="ECO:0007669"/>
    <property type="project" value="TreeGrafter"/>
</dbReference>
<dbReference type="PANTHER" id="PTHR12162:SF0">
    <property type="entry name" value="NIBRIN"/>
    <property type="match status" value="1"/>
</dbReference>
<dbReference type="AlphaFoldDB" id="A0A1J9Q364"/>
<accession>A0A1J9Q364</accession>
<dbReference type="GO" id="GO:0030870">
    <property type="term" value="C:Mre11 complex"/>
    <property type="evidence" value="ECO:0007669"/>
    <property type="project" value="InterPro"/>
</dbReference>
<dbReference type="Proteomes" id="UP000182235">
    <property type="component" value="Unassembled WGS sequence"/>
</dbReference>
<dbReference type="Pfam" id="PF16508">
    <property type="entry name" value="NIBRIN_BRCT_II"/>
    <property type="match status" value="1"/>
</dbReference>
<evidence type="ECO:0000256" key="1">
    <source>
        <dbReference type="SAM" id="MobiDB-lite"/>
    </source>
</evidence>
<evidence type="ECO:0000313" key="4">
    <source>
        <dbReference type="Proteomes" id="UP000182235"/>
    </source>
</evidence>
<keyword evidence="4" id="KW-1185">Reference proteome</keyword>
<dbReference type="Gene3D" id="3.40.50.10980">
    <property type="entry name" value="Nibrin, BRCT2 domain"/>
    <property type="match status" value="1"/>
</dbReference>
<dbReference type="PANTHER" id="PTHR12162">
    <property type="entry name" value="NIBRIN-RELATED"/>
    <property type="match status" value="1"/>
</dbReference>
<feature type="region of interest" description="Disordered" evidence="1">
    <location>
        <begin position="56"/>
        <end position="88"/>
    </location>
</feature>
<name>A0A1J9Q364_9EURO</name>
<gene>
    <name evidence="3" type="ORF">AJ78_08345</name>
</gene>
<evidence type="ECO:0000259" key="2">
    <source>
        <dbReference type="Pfam" id="PF16508"/>
    </source>
</evidence>
<dbReference type="InterPro" id="IPR043014">
    <property type="entry name" value="Nibrin_BRCT2_sf"/>
</dbReference>
<feature type="region of interest" description="Disordered" evidence="1">
    <location>
        <begin position="154"/>
        <end position="179"/>
    </location>
</feature>
<feature type="compositionally biased region" description="Polar residues" evidence="1">
    <location>
        <begin position="56"/>
        <end position="71"/>
    </location>
</feature>
<evidence type="ECO:0000313" key="3">
    <source>
        <dbReference type="EMBL" id="OJD10727.1"/>
    </source>
</evidence>
<dbReference type="EMBL" id="LGRN01000708">
    <property type="protein sequence ID" value="OJD10727.1"/>
    <property type="molecule type" value="Genomic_DNA"/>
</dbReference>